<dbReference type="InterPro" id="IPR013762">
    <property type="entry name" value="Integrase-like_cat_sf"/>
</dbReference>
<dbReference type="GO" id="GO:0015074">
    <property type="term" value="P:DNA integration"/>
    <property type="evidence" value="ECO:0007669"/>
    <property type="project" value="InterPro"/>
</dbReference>
<dbReference type="GO" id="GO:0006310">
    <property type="term" value="P:DNA recombination"/>
    <property type="evidence" value="ECO:0007669"/>
    <property type="project" value="UniProtKB-KW"/>
</dbReference>
<keyword evidence="1" id="KW-0233">DNA recombination</keyword>
<comment type="caution">
    <text evidence="3">The sequence shown here is derived from an EMBL/GenBank/DDBJ whole genome shotgun (WGS) entry which is preliminary data.</text>
</comment>
<dbReference type="SUPFAM" id="SSF56349">
    <property type="entry name" value="DNA breaking-rejoining enzymes"/>
    <property type="match status" value="1"/>
</dbReference>
<name>A0A848B6P0_9BACT</name>
<dbReference type="GO" id="GO:0003677">
    <property type="term" value="F:DNA binding"/>
    <property type="evidence" value="ECO:0007669"/>
    <property type="project" value="InterPro"/>
</dbReference>
<reference evidence="3 4" key="1">
    <citation type="submission" date="2020-04" db="EMBL/GenBank/DDBJ databases">
        <authorList>
            <person name="Hitch T.C.A."/>
            <person name="Wylensek D."/>
            <person name="Clavel T."/>
        </authorList>
    </citation>
    <scope>NUCLEOTIDE SEQUENCE [LARGE SCALE GENOMIC DNA]</scope>
    <source>
        <strain evidence="3 4">COR2-253-APC-1A</strain>
    </source>
</reference>
<accession>A0A848B6P0</accession>
<evidence type="ECO:0000313" key="3">
    <source>
        <dbReference type="EMBL" id="NMD89359.1"/>
    </source>
</evidence>
<protein>
    <submittedName>
        <fullName evidence="3">Tyrosine-type recombinase/integrase</fullName>
    </submittedName>
</protein>
<evidence type="ECO:0000313" key="4">
    <source>
        <dbReference type="Proteomes" id="UP000576225"/>
    </source>
</evidence>
<evidence type="ECO:0000259" key="2">
    <source>
        <dbReference type="PROSITE" id="PS51898"/>
    </source>
</evidence>
<dbReference type="InterPro" id="IPR011010">
    <property type="entry name" value="DNA_brk_join_enz"/>
</dbReference>
<dbReference type="EMBL" id="JABAEW010000110">
    <property type="protein sequence ID" value="NMD89359.1"/>
    <property type="molecule type" value="Genomic_DNA"/>
</dbReference>
<evidence type="ECO:0000256" key="1">
    <source>
        <dbReference type="ARBA" id="ARBA00023172"/>
    </source>
</evidence>
<dbReference type="PROSITE" id="PS51898">
    <property type="entry name" value="TYR_RECOMBINASE"/>
    <property type="match status" value="1"/>
</dbReference>
<sequence>DTADALQEYAEFEGKHEEELGDSEDVKIKGKTGKMSEGNVERFIAQYADQARENCKEIPLRVHPHMFRRSRVTKMYQNGVELPLISCILGHSSIETTKVYAIASLEMLRTAMEAVETPEQMREKPLWKECSEEEMAKLCGLR</sequence>
<feature type="domain" description="Tyr recombinase" evidence="2">
    <location>
        <begin position="1"/>
        <end position="113"/>
    </location>
</feature>
<proteinExistence type="predicted"/>
<feature type="non-terminal residue" evidence="3">
    <location>
        <position position="1"/>
    </location>
</feature>
<dbReference type="Gene3D" id="1.10.443.10">
    <property type="entry name" value="Intergrase catalytic core"/>
    <property type="match status" value="1"/>
</dbReference>
<organism evidence="3 4">
    <name type="scientific">Victivallis vadensis</name>
    <dbReference type="NCBI Taxonomy" id="172901"/>
    <lineage>
        <taxon>Bacteria</taxon>
        <taxon>Pseudomonadati</taxon>
        <taxon>Lentisphaerota</taxon>
        <taxon>Lentisphaeria</taxon>
        <taxon>Victivallales</taxon>
        <taxon>Victivallaceae</taxon>
        <taxon>Victivallis</taxon>
    </lineage>
</organism>
<dbReference type="RefSeq" id="WP_168964260.1">
    <property type="nucleotide sequence ID" value="NZ_JABAEW010000110.1"/>
</dbReference>
<dbReference type="AlphaFoldDB" id="A0A848B6P0"/>
<dbReference type="InterPro" id="IPR002104">
    <property type="entry name" value="Integrase_catalytic"/>
</dbReference>
<dbReference type="Pfam" id="PF00589">
    <property type="entry name" value="Phage_integrase"/>
    <property type="match status" value="1"/>
</dbReference>
<gene>
    <name evidence="3" type="ORF">HF882_22495</name>
</gene>
<dbReference type="Proteomes" id="UP000576225">
    <property type="component" value="Unassembled WGS sequence"/>
</dbReference>